<feature type="signal peptide" evidence="1">
    <location>
        <begin position="1"/>
        <end position="27"/>
    </location>
</feature>
<evidence type="ECO:0008006" key="4">
    <source>
        <dbReference type="Google" id="ProtNLM"/>
    </source>
</evidence>
<gene>
    <name evidence="2" type="ORF">HEB94_008016</name>
</gene>
<reference evidence="2" key="1">
    <citation type="submission" date="2020-10" db="EMBL/GenBank/DDBJ databases">
        <title>Sequencing the genomes of 1000 actinobacteria strains.</title>
        <authorList>
            <person name="Klenk H.-P."/>
        </authorList>
    </citation>
    <scope>NUCLEOTIDE SEQUENCE</scope>
    <source>
        <strain evidence="2">DSM 45354</strain>
    </source>
</reference>
<name>A0A927N551_9ACTN</name>
<feature type="chain" id="PRO_5036979266" description="Secreted protein" evidence="1">
    <location>
        <begin position="28"/>
        <end position="166"/>
    </location>
</feature>
<evidence type="ECO:0000313" key="3">
    <source>
        <dbReference type="Proteomes" id="UP000638648"/>
    </source>
</evidence>
<proteinExistence type="predicted"/>
<keyword evidence="1" id="KW-0732">Signal</keyword>
<sequence>MRMRILLAAVVAAVAALVLAIPGAASAAPTKDSSGVVVVDPATVDSITYGSKSNGPDDGSDVEPLWERCLVQGSTGNEACFEDYGDKFNVYDGDSDGASAAAYWWTDSGRSGICYNAHQAGSWAQCNYDMREDGVVYWQTCYQNRSAGGDLYCTTTVVSKAINGDW</sequence>
<evidence type="ECO:0000313" key="2">
    <source>
        <dbReference type="EMBL" id="MBE1611168.1"/>
    </source>
</evidence>
<dbReference type="Proteomes" id="UP000638648">
    <property type="component" value="Unassembled WGS sequence"/>
</dbReference>
<evidence type="ECO:0000256" key="1">
    <source>
        <dbReference type="SAM" id="SignalP"/>
    </source>
</evidence>
<accession>A0A927N551</accession>
<comment type="caution">
    <text evidence="2">The sequence shown here is derived from an EMBL/GenBank/DDBJ whole genome shotgun (WGS) entry which is preliminary data.</text>
</comment>
<protein>
    <recommendedName>
        <fullName evidence="4">Secreted protein</fullName>
    </recommendedName>
</protein>
<keyword evidence="3" id="KW-1185">Reference proteome</keyword>
<organism evidence="2 3">
    <name type="scientific">Actinopolymorpha pittospori</name>
    <dbReference type="NCBI Taxonomy" id="648752"/>
    <lineage>
        <taxon>Bacteria</taxon>
        <taxon>Bacillati</taxon>
        <taxon>Actinomycetota</taxon>
        <taxon>Actinomycetes</taxon>
        <taxon>Propionibacteriales</taxon>
        <taxon>Actinopolymorphaceae</taxon>
        <taxon>Actinopolymorpha</taxon>
    </lineage>
</organism>
<dbReference type="AlphaFoldDB" id="A0A927N551"/>
<dbReference type="EMBL" id="JADBEM010000001">
    <property type="protein sequence ID" value="MBE1611168.1"/>
    <property type="molecule type" value="Genomic_DNA"/>
</dbReference>
<dbReference type="RefSeq" id="WP_192754420.1">
    <property type="nucleotide sequence ID" value="NZ_BAABJL010000042.1"/>
</dbReference>